<evidence type="ECO:0000313" key="2">
    <source>
        <dbReference type="Proteomes" id="UP000800036"/>
    </source>
</evidence>
<organism evidence="1 2">
    <name type="scientific">Bimuria novae-zelandiae CBS 107.79</name>
    <dbReference type="NCBI Taxonomy" id="1447943"/>
    <lineage>
        <taxon>Eukaryota</taxon>
        <taxon>Fungi</taxon>
        <taxon>Dikarya</taxon>
        <taxon>Ascomycota</taxon>
        <taxon>Pezizomycotina</taxon>
        <taxon>Dothideomycetes</taxon>
        <taxon>Pleosporomycetidae</taxon>
        <taxon>Pleosporales</taxon>
        <taxon>Massarineae</taxon>
        <taxon>Didymosphaeriaceae</taxon>
        <taxon>Bimuria</taxon>
    </lineage>
</organism>
<gene>
    <name evidence="1" type="ORF">BU23DRAFT_626639</name>
</gene>
<evidence type="ECO:0000313" key="1">
    <source>
        <dbReference type="EMBL" id="KAF1976967.1"/>
    </source>
</evidence>
<dbReference type="OrthoDB" id="3691193at2759"/>
<evidence type="ECO:0008006" key="3">
    <source>
        <dbReference type="Google" id="ProtNLM"/>
    </source>
</evidence>
<protein>
    <recommendedName>
        <fullName evidence="3">RING-type domain-containing protein</fullName>
    </recommendedName>
</protein>
<sequence>MASALSLTSVLGWGAYDDDHPAVKVLPCHHVFGEGCVPQFTDAMGGHQCLICRTQLFRPPTAVAFMRLAMSWHDPMMQFLLSCEVKYYALPRLSQDVLAVTGMWLASLTIPYYMTKAAKASTALQSRIPNFSFSYYVYLLGAQNSLALMLWSCIRRAIRSPGIMAVILGPLVGEPFDAPGVPAKGIFPSISGERIETDTAPSVRLSQELPVYNIIVPLQTALAVYSIWRVAVKGGKTTTHGVQDPIKNRSDKAMFAVILFVEAVLLRTCDFWTIICAYCSRDPWDGWAGAALSMSQKRWMEPIFVLLSFLFEPFEALLHEAMIL</sequence>
<dbReference type="InterPro" id="IPR013083">
    <property type="entry name" value="Znf_RING/FYVE/PHD"/>
</dbReference>
<proteinExistence type="predicted"/>
<dbReference type="EMBL" id="ML976665">
    <property type="protein sequence ID" value="KAF1976967.1"/>
    <property type="molecule type" value="Genomic_DNA"/>
</dbReference>
<reference evidence="1" key="1">
    <citation type="journal article" date="2020" name="Stud. Mycol.">
        <title>101 Dothideomycetes genomes: a test case for predicting lifestyles and emergence of pathogens.</title>
        <authorList>
            <person name="Haridas S."/>
            <person name="Albert R."/>
            <person name="Binder M."/>
            <person name="Bloem J."/>
            <person name="Labutti K."/>
            <person name="Salamov A."/>
            <person name="Andreopoulos B."/>
            <person name="Baker S."/>
            <person name="Barry K."/>
            <person name="Bills G."/>
            <person name="Bluhm B."/>
            <person name="Cannon C."/>
            <person name="Castanera R."/>
            <person name="Culley D."/>
            <person name="Daum C."/>
            <person name="Ezra D."/>
            <person name="Gonzalez J."/>
            <person name="Henrissat B."/>
            <person name="Kuo A."/>
            <person name="Liang C."/>
            <person name="Lipzen A."/>
            <person name="Lutzoni F."/>
            <person name="Magnuson J."/>
            <person name="Mondo S."/>
            <person name="Nolan M."/>
            <person name="Ohm R."/>
            <person name="Pangilinan J."/>
            <person name="Park H.-J."/>
            <person name="Ramirez L."/>
            <person name="Alfaro M."/>
            <person name="Sun H."/>
            <person name="Tritt A."/>
            <person name="Yoshinaga Y."/>
            <person name="Zwiers L.-H."/>
            <person name="Turgeon B."/>
            <person name="Goodwin S."/>
            <person name="Spatafora J."/>
            <person name="Crous P."/>
            <person name="Grigoriev I."/>
        </authorList>
    </citation>
    <scope>NUCLEOTIDE SEQUENCE</scope>
    <source>
        <strain evidence="1">CBS 107.79</strain>
    </source>
</reference>
<name>A0A6A5VUR3_9PLEO</name>
<keyword evidence="2" id="KW-1185">Reference proteome</keyword>
<dbReference type="Proteomes" id="UP000800036">
    <property type="component" value="Unassembled WGS sequence"/>
</dbReference>
<dbReference type="AlphaFoldDB" id="A0A6A5VUR3"/>
<dbReference type="SUPFAM" id="SSF57850">
    <property type="entry name" value="RING/U-box"/>
    <property type="match status" value="1"/>
</dbReference>
<accession>A0A6A5VUR3</accession>
<dbReference type="Gene3D" id="3.30.40.10">
    <property type="entry name" value="Zinc/RING finger domain, C3HC4 (zinc finger)"/>
    <property type="match status" value="1"/>
</dbReference>